<keyword evidence="7" id="KW-1185">Reference proteome</keyword>
<evidence type="ECO:0000256" key="3">
    <source>
        <dbReference type="ARBA" id="ARBA00022827"/>
    </source>
</evidence>
<evidence type="ECO:0008006" key="8">
    <source>
        <dbReference type="Google" id="ProtNLM"/>
    </source>
</evidence>
<organism evidence="6 7">
    <name type="scientific">Papiliotrema laurentii</name>
    <name type="common">Cryptococcus laurentii</name>
    <dbReference type="NCBI Taxonomy" id="5418"/>
    <lineage>
        <taxon>Eukaryota</taxon>
        <taxon>Fungi</taxon>
        <taxon>Dikarya</taxon>
        <taxon>Basidiomycota</taxon>
        <taxon>Agaricomycotina</taxon>
        <taxon>Tremellomycetes</taxon>
        <taxon>Tremellales</taxon>
        <taxon>Rhynchogastremaceae</taxon>
        <taxon>Papiliotrema</taxon>
    </lineage>
</organism>
<dbReference type="Proteomes" id="UP001182556">
    <property type="component" value="Unassembled WGS sequence"/>
</dbReference>
<dbReference type="InterPro" id="IPR020946">
    <property type="entry name" value="Flavin_mOase-like"/>
</dbReference>
<dbReference type="GO" id="GO:0004499">
    <property type="term" value="F:N,N-dimethylaniline monooxygenase activity"/>
    <property type="evidence" value="ECO:0007669"/>
    <property type="project" value="InterPro"/>
</dbReference>
<comment type="similarity">
    <text evidence="1">Belongs to the FMO family.</text>
</comment>
<evidence type="ECO:0000256" key="4">
    <source>
        <dbReference type="ARBA" id="ARBA00023002"/>
    </source>
</evidence>
<keyword evidence="3" id="KW-0274">FAD</keyword>
<evidence type="ECO:0000256" key="2">
    <source>
        <dbReference type="ARBA" id="ARBA00022630"/>
    </source>
</evidence>
<evidence type="ECO:0000313" key="6">
    <source>
        <dbReference type="EMBL" id="KAK1920926.1"/>
    </source>
</evidence>
<gene>
    <name evidence="6" type="ORF">DB88DRAFT_501529</name>
</gene>
<dbReference type="AlphaFoldDB" id="A0AAD9CS82"/>
<dbReference type="SUPFAM" id="SSF51905">
    <property type="entry name" value="FAD/NAD(P)-binding domain"/>
    <property type="match status" value="1"/>
</dbReference>
<keyword evidence="2" id="KW-0285">Flavoprotein</keyword>
<feature type="compositionally biased region" description="Basic and acidic residues" evidence="5">
    <location>
        <begin position="404"/>
        <end position="416"/>
    </location>
</feature>
<evidence type="ECO:0000256" key="1">
    <source>
        <dbReference type="ARBA" id="ARBA00009183"/>
    </source>
</evidence>
<name>A0AAD9CS82_PAPLA</name>
<feature type="region of interest" description="Disordered" evidence="5">
    <location>
        <begin position="394"/>
        <end position="416"/>
    </location>
</feature>
<protein>
    <recommendedName>
        <fullName evidence="8">FAD/NAD(P)-binding domain-containing protein</fullName>
    </recommendedName>
</protein>
<dbReference type="InterPro" id="IPR050346">
    <property type="entry name" value="FMO-like"/>
</dbReference>
<dbReference type="EMBL" id="JAODAN010000012">
    <property type="protein sequence ID" value="KAK1920926.1"/>
    <property type="molecule type" value="Genomic_DNA"/>
</dbReference>
<accession>A0AAD9CS82</accession>
<comment type="caution">
    <text evidence="6">The sequence shown here is derived from an EMBL/GenBank/DDBJ whole genome shotgun (WGS) entry which is preliminary data.</text>
</comment>
<dbReference type="Gene3D" id="3.50.50.60">
    <property type="entry name" value="FAD/NAD(P)-binding domain"/>
    <property type="match status" value="2"/>
</dbReference>
<reference evidence="6" key="1">
    <citation type="submission" date="2023-02" db="EMBL/GenBank/DDBJ databases">
        <title>Identification and recombinant expression of a fungal hydrolase from Papiliotrema laurentii that hydrolyzes apple cutin and clears colloidal polyester polyurethane.</title>
        <authorList>
            <consortium name="DOE Joint Genome Institute"/>
            <person name="Roman V.A."/>
            <person name="Bojanowski C."/>
            <person name="Crable B.R."/>
            <person name="Wagner D.N."/>
            <person name="Hung C.S."/>
            <person name="Nadeau L.J."/>
            <person name="Schratz L."/>
            <person name="Haridas S."/>
            <person name="Pangilinan J."/>
            <person name="Lipzen A."/>
            <person name="Na H."/>
            <person name="Yan M."/>
            <person name="Ng V."/>
            <person name="Grigoriev I.V."/>
            <person name="Spatafora J.W."/>
            <person name="Barlow D."/>
            <person name="Biffinger J."/>
            <person name="Kelley-Loughnane N."/>
            <person name="Varaljay V.A."/>
            <person name="Crookes-Goodson W.J."/>
        </authorList>
    </citation>
    <scope>NUCLEOTIDE SEQUENCE</scope>
    <source>
        <strain evidence="6">5307AH</strain>
    </source>
</reference>
<dbReference type="Pfam" id="PF00743">
    <property type="entry name" value="FMO-like"/>
    <property type="match status" value="1"/>
</dbReference>
<evidence type="ECO:0000313" key="7">
    <source>
        <dbReference type="Proteomes" id="UP001182556"/>
    </source>
</evidence>
<dbReference type="GO" id="GO:0050660">
    <property type="term" value="F:flavin adenine dinucleotide binding"/>
    <property type="evidence" value="ECO:0007669"/>
    <property type="project" value="InterPro"/>
</dbReference>
<keyword evidence="4" id="KW-0560">Oxidoreductase</keyword>
<evidence type="ECO:0000256" key="5">
    <source>
        <dbReference type="SAM" id="MobiDB-lite"/>
    </source>
</evidence>
<dbReference type="GO" id="GO:0050661">
    <property type="term" value="F:NADP binding"/>
    <property type="evidence" value="ECO:0007669"/>
    <property type="project" value="InterPro"/>
</dbReference>
<dbReference type="InterPro" id="IPR036188">
    <property type="entry name" value="FAD/NAD-bd_sf"/>
</dbReference>
<proteinExistence type="inferred from homology"/>
<sequence>MTFQKVSLITVLSQTTMTKSTVRIAIIGAGASGLTALKSLLETFRRADVDRQLHVAVYEKNPEVGGVWYDDGRVKRSSIHFESDDTGRVTASDDPSPMYDGLRTNLPNDLMAFRDHVFPQNTPTFPTAEQVEQYIVSYADRFDLRRHIRFRSPVQRLYKDNEEWVVEATGDEARYDHVVVANGHYADTFVPTIPGLATFPGKITHSRFYRSPEPYLGQTVLVVGSFASGSDLARLIASANLDPETSHHRTNVYVSSEGDTSYATRDGEWAKYVTDVPLIDRIDGTMVHLQDGKSIDDVDTIIFATGYYYALPFCHKADAPWSDCPVLDGVDSHGGLRGMYMSHLDPLLLFLNTDTSIAFPVLQYQIVPFPLAEAQARLISYLWSGLLPSLPSNIQVPPNPNDPARQKEGTGEKQRKVVKTRKEFVFGSPYEWEYEECLMSLCLEADERRGTADQVPEYWKKIEPERRARREDKALRRRTLGY</sequence>
<dbReference type="PANTHER" id="PTHR23023">
    <property type="entry name" value="DIMETHYLANILINE MONOOXYGENASE"/>
    <property type="match status" value="1"/>
</dbReference>